<keyword evidence="1" id="KW-0479">Metal-binding</keyword>
<evidence type="ECO:0000256" key="2">
    <source>
        <dbReference type="SAM" id="MobiDB-lite"/>
    </source>
</evidence>
<feature type="compositionally biased region" description="Acidic residues" evidence="2">
    <location>
        <begin position="231"/>
        <end position="246"/>
    </location>
</feature>
<keyword evidence="1" id="KW-0862">Zinc</keyword>
<accession>A0AA39RXA4</accession>
<feature type="compositionally biased region" description="Basic residues" evidence="2">
    <location>
        <begin position="276"/>
        <end position="292"/>
    </location>
</feature>
<name>A0AA39RXA4_ACESA</name>
<comment type="caution">
    <text evidence="4">The sequence shown here is derived from an EMBL/GenBank/DDBJ whole genome shotgun (WGS) entry which is preliminary data.</text>
</comment>
<gene>
    <name evidence="4" type="ORF">LWI29_018125</name>
</gene>
<dbReference type="GO" id="GO:0003676">
    <property type="term" value="F:nucleic acid binding"/>
    <property type="evidence" value="ECO:0007669"/>
    <property type="project" value="InterPro"/>
</dbReference>
<evidence type="ECO:0000313" key="5">
    <source>
        <dbReference type="Proteomes" id="UP001168877"/>
    </source>
</evidence>
<dbReference type="SMART" id="SM00343">
    <property type="entry name" value="ZnF_C2HC"/>
    <property type="match status" value="2"/>
</dbReference>
<reference evidence="4" key="2">
    <citation type="submission" date="2023-06" db="EMBL/GenBank/DDBJ databases">
        <authorList>
            <person name="Swenson N.G."/>
            <person name="Wegrzyn J.L."/>
            <person name="Mcevoy S.L."/>
        </authorList>
    </citation>
    <scope>NUCLEOTIDE SEQUENCE</scope>
    <source>
        <strain evidence="4">NS2018</strain>
        <tissue evidence="4">Leaf</tissue>
    </source>
</reference>
<dbReference type="Proteomes" id="UP001168877">
    <property type="component" value="Unassembled WGS sequence"/>
</dbReference>
<evidence type="ECO:0000256" key="1">
    <source>
        <dbReference type="PROSITE-ProRule" id="PRU00047"/>
    </source>
</evidence>
<protein>
    <recommendedName>
        <fullName evidence="3">CCHC-type domain-containing protein</fullName>
    </recommendedName>
</protein>
<reference evidence="4" key="1">
    <citation type="journal article" date="2022" name="Plant J.">
        <title>Strategies of tolerance reflected in two North American maple genomes.</title>
        <authorList>
            <person name="McEvoy S.L."/>
            <person name="Sezen U.U."/>
            <person name="Trouern-Trend A."/>
            <person name="McMahon S.M."/>
            <person name="Schaberg P.G."/>
            <person name="Yang J."/>
            <person name="Wegrzyn J.L."/>
            <person name="Swenson N.G."/>
        </authorList>
    </citation>
    <scope>NUCLEOTIDE SEQUENCE</scope>
    <source>
        <strain evidence="4">NS2018</strain>
    </source>
</reference>
<dbReference type="InterPro" id="IPR001878">
    <property type="entry name" value="Znf_CCHC"/>
</dbReference>
<dbReference type="EMBL" id="JAUESC010000384">
    <property type="protein sequence ID" value="KAK0581795.1"/>
    <property type="molecule type" value="Genomic_DNA"/>
</dbReference>
<dbReference type="PROSITE" id="PS50158">
    <property type="entry name" value="ZF_CCHC"/>
    <property type="match status" value="1"/>
</dbReference>
<feature type="domain" description="CCHC-type" evidence="3">
    <location>
        <begin position="312"/>
        <end position="327"/>
    </location>
</feature>
<dbReference type="SUPFAM" id="SSF57756">
    <property type="entry name" value="Retrovirus zinc finger-like domains"/>
    <property type="match status" value="1"/>
</dbReference>
<organism evidence="4 5">
    <name type="scientific">Acer saccharum</name>
    <name type="common">Sugar maple</name>
    <dbReference type="NCBI Taxonomy" id="4024"/>
    <lineage>
        <taxon>Eukaryota</taxon>
        <taxon>Viridiplantae</taxon>
        <taxon>Streptophyta</taxon>
        <taxon>Embryophyta</taxon>
        <taxon>Tracheophyta</taxon>
        <taxon>Spermatophyta</taxon>
        <taxon>Magnoliopsida</taxon>
        <taxon>eudicotyledons</taxon>
        <taxon>Gunneridae</taxon>
        <taxon>Pentapetalae</taxon>
        <taxon>rosids</taxon>
        <taxon>malvids</taxon>
        <taxon>Sapindales</taxon>
        <taxon>Sapindaceae</taxon>
        <taxon>Hippocastanoideae</taxon>
        <taxon>Acereae</taxon>
        <taxon>Acer</taxon>
    </lineage>
</organism>
<feature type="region of interest" description="Disordered" evidence="2">
    <location>
        <begin position="180"/>
        <end position="360"/>
    </location>
</feature>
<evidence type="ECO:0000313" key="4">
    <source>
        <dbReference type="EMBL" id="KAK0581795.1"/>
    </source>
</evidence>
<keyword evidence="5" id="KW-1185">Reference proteome</keyword>
<evidence type="ECO:0000259" key="3">
    <source>
        <dbReference type="PROSITE" id="PS50158"/>
    </source>
</evidence>
<dbReference type="AlphaFoldDB" id="A0AA39RXA4"/>
<keyword evidence="1" id="KW-0863">Zinc-finger</keyword>
<proteinExistence type="predicted"/>
<dbReference type="InterPro" id="IPR036875">
    <property type="entry name" value="Znf_CCHC_sf"/>
</dbReference>
<dbReference type="Gene3D" id="4.10.60.10">
    <property type="entry name" value="Zinc finger, CCHC-type"/>
    <property type="match status" value="1"/>
</dbReference>
<feature type="compositionally biased region" description="Basic and acidic residues" evidence="2">
    <location>
        <begin position="345"/>
        <end position="360"/>
    </location>
</feature>
<dbReference type="GO" id="GO:0008270">
    <property type="term" value="F:zinc ion binding"/>
    <property type="evidence" value="ECO:0007669"/>
    <property type="project" value="UniProtKB-KW"/>
</dbReference>
<sequence>MQDTFYTSPPIKTKSINQQITRDMRRLHHCRSIELSVEKQRQLKTARCMSKSKNDLKNLRSTDMMSGLIVHCDRHWNDNQFMGSISFACFLTNKEKDAYSELSEKIFHRIGVKNDRFEIRISSQLQTKNGKCTLSIMTDIDVTCLLTYNPSDWHEINVEVVEKSVQAKIHSACTPLALKPTSNSQSPVGTPYLKSVSGSNQPFGSVPSLGITSTKKDHGTPTSTNKHSEVDDSDSFETSDTEDECSSDSYTSNDLNGVSEVPQCGGQVERFELKVRRSNHTRKQSGRPKKQSGRPQKPRTPFAGEKRKQQTCLNCGQKGHNKKGCQKPSSTASKPARKARTCSVCKKEGHNRLKCPDKPP</sequence>